<protein>
    <submittedName>
        <fullName evidence="2">Cation transporter</fullName>
    </submittedName>
</protein>
<dbReference type="SUPFAM" id="SSF55008">
    <property type="entry name" value="HMA, heavy metal-associated domain"/>
    <property type="match status" value="1"/>
</dbReference>
<evidence type="ECO:0000259" key="1">
    <source>
        <dbReference type="Pfam" id="PF00403"/>
    </source>
</evidence>
<keyword evidence="3" id="KW-1185">Reference proteome</keyword>
<dbReference type="InterPro" id="IPR006121">
    <property type="entry name" value="HMA_dom"/>
</dbReference>
<organism evidence="2 3">
    <name type="scientific">Peloplasma aerotolerans</name>
    <dbReference type="NCBI Taxonomy" id="3044389"/>
    <lineage>
        <taxon>Bacteria</taxon>
        <taxon>Bacillati</taxon>
        <taxon>Mycoplasmatota</taxon>
        <taxon>Mollicutes</taxon>
        <taxon>Acholeplasmatales</taxon>
        <taxon>Acholeplasmataceae</taxon>
        <taxon>Peloplasma</taxon>
    </lineage>
</organism>
<dbReference type="AlphaFoldDB" id="A0AAW6U640"/>
<sequence length="74" mass="8557">MPRVCLNLKGMHCPECVSSIEYALYQAGIKHFQYDVVSHFAKIYYEDEDVSLIQIADAIHRVGYDLDVMEIEEC</sequence>
<dbReference type="EMBL" id="JASCXW010000003">
    <property type="protein sequence ID" value="MDI6452270.1"/>
    <property type="molecule type" value="Genomic_DNA"/>
</dbReference>
<evidence type="ECO:0000313" key="3">
    <source>
        <dbReference type="Proteomes" id="UP001431532"/>
    </source>
</evidence>
<reference evidence="2" key="1">
    <citation type="submission" date="2023-05" db="EMBL/GenBank/DDBJ databases">
        <title>Mariniplasma microaerophilum sp. nov., a novel anaerobic mollicute isolated from terrestrial mud volcano, Taman Peninsula, Russia.</title>
        <authorList>
            <person name="Khomyakova M.A."/>
            <person name="Merkel A.Y."/>
            <person name="Slobodkin A.I."/>
        </authorList>
    </citation>
    <scope>NUCLEOTIDE SEQUENCE</scope>
    <source>
        <strain evidence="2">M4Ah</strain>
    </source>
</reference>
<dbReference type="RefSeq" id="WP_282838685.1">
    <property type="nucleotide sequence ID" value="NZ_JASCXW010000003.1"/>
</dbReference>
<proteinExistence type="predicted"/>
<dbReference type="Gene3D" id="3.30.70.100">
    <property type="match status" value="1"/>
</dbReference>
<feature type="domain" description="HMA" evidence="1">
    <location>
        <begin position="7"/>
        <end position="65"/>
    </location>
</feature>
<evidence type="ECO:0000313" key="2">
    <source>
        <dbReference type="EMBL" id="MDI6452270.1"/>
    </source>
</evidence>
<dbReference type="Pfam" id="PF00403">
    <property type="entry name" value="HMA"/>
    <property type="match status" value="1"/>
</dbReference>
<dbReference type="InterPro" id="IPR036163">
    <property type="entry name" value="HMA_dom_sf"/>
</dbReference>
<name>A0AAW6U640_9MOLU</name>
<dbReference type="Proteomes" id="UP001431532">
    <property type="component" value="Unassembled WGS sequence"/>
</dbReference>
<dbReference type="GO" id="GO:0046872">
    <property type="term" value="F:metal ion binding"/>
    <property type="evidence" value="ECO:0007669"/>
    <property type="project" value="InterPro"/>
</dbReference>
<comment type="caution">
    <text evidence="2">The sequence shown here is derived from an EMBL/GenBank/DDBJ whole genome shotgun (WGS) entry which is preliminary data.</text>
</comment>
<accession>A0AAW6U640</accession>
<dbReference type="CDD" id="cd00371">
    <property type="entry name" value="HMA"/>
    <property type="match status" value="1"/>
</dbReference>
<gene>
    <name evidence="2" type="ORF">QJ521_01730</name>
</gene>